<dbReference type="AlphaFoldDB" id="A0A643F8I2"/>
<feature type="domain" description="HTH luxR-type" evidence="1">
    <location>
        <begin position="164"/>
        <end position="221"/>
    </location>
</feature>
<gene>
    <name evidence="2" type="ORF">F7Q92_17420</name>
</gene>
<evidence type="ECO:0000313" key="3">
    <source>
        <dbReference type="Proteomes" id="UP000430120"/>
    </source>
</evidence>
<proteinExistence type="predicted"/>
<organism evidence="2 3">
    <name type="scientific">Ideonella dechloratans</name>
    <dbReference type="NCBI Taxonomy" id="36863"/>
    <lineage>
        <taxon>Bacteria</taxon>
        <taxon>Pseudomonadati</taxon>
        <taxon>Pseudomonadota</taxon>
        <taxon>Betaproteobacteria</taxon>
        <taxon>Burkholderiales</taxon>
        <taxon>Sphaerotilaceae</taxon>
        <taxon>Ideonella</taxon>
    </lineage>
</organism>
<dbReference type="Proteomes" id="UP000430120">
    <property type="component" value="Unassembled WGS sequence"/>
</dbReference>
<dbReference type="InterPro" id="IPR000792">
    <property type="entry name" value="Tscrpt_reg_LuxR_C"/>
</dbReference>
<keyword evidence="3" id="KW-1185">Reference proteome</keyword>
<accession>A0A643F8I2</accession>
<dbReference type="InterPro" id="IPR016032">
    <property type="entry name" value="Sig_transdc_resp-reg_C-effctor"/>
</dbReference>
<name>A0A643F8I2_IDEDE</name>
<evidence type="ECO:0000313" key="2">
    <source>
        <dbReference type="EMBL" id="KAB0576777.1"/>
    </source>
</evidence>
<dbReference type="SUPFAM" id="SSF46894">
    <property type="entry name" value="C-terminal effector domain of the bipartite response regulators"/>
    <property type="match status" value="1"/>
</dbReference>
<evidence type="ECO:0000259" key="1">
    <source>
        <dbReference type="SMART" id="SM00421"/>
    </source>
</evidence>
<dbReference type="EMBL" id="VZPB01000054">
    <property type="protein sequence ID" value="KAB0576777.1"/>
    <property type="molecule type" value="Genomic_DNA"/>
</dbReference>
<dbReference type="Gene3D" id="1.10.10.10">
    <property type="entry name" value="Winged helix-like DNA-binding domain superfamily/Winged helix DNA-binding domain"/>
    <property type="match status" value="1"/>
</dbReference>
<dbReference type="GO" id="GO:0003677">
    <property type="term" value="F:DNA binding"/>
    <property type="evidence" value="ECO:0007669"/>
    <property type="project" value="InterPro"/>
</dbReference>
<comment type="caution">
    <text evidence="2">The sequence shown here is derived from an EMBL/GenBank/DDBJ whole genome shotgun (WGS) entry which is preliminary data.</text>
</comment>
<dbReference type="RefSeq" id="WP_151125366.1">
    <property type="nucleotide sequence ID" value="NZ_CP088081.1"/>
</dbReference>
<dbReference type="OrthoDB" id="9150154at2"/>
<dbReference type="GO" id="GO:0006355">
    <property type="term" value="P:regulation of DNA-templated transcription"/>
    <property type="evidence" value="ECO:0007669"/>
    <property type="project" value="InterPro"/>
</dbReference>
<dbReference type="SMART" id="SM00421">
    <property type="entry name" value="HTH_LUXR"/>
    <property type="match status" value="1"/>
</dbReference>
<dbReference type="InterPro" id="IPR036388">
    <property type="entry name" value="WH-like_DNA-bd_sf"/>
</dbReference>
<reference evidence="2 3" key="1">
    <citation type="submission" date="2019-09" db="EMBL/GenBank/DDBJ databases">
        <title>Draft genome sequences of 48 bacterial type strains from the CCUG.</title>
        <authorList>
            <person name="Tunovic T."/>
            <person name="Pineiro-Iglesias B."/>
            <person name="Unosson C."/>
            <person name="Inganas E."/>
            <person name="Ohlen M."/>
            <person name="Cardew S."/>
            <person name="Jensie-Markopoulos S."/>
            <person name="Salva-Serra F."/>
            <person name="Jaen-Luchoro D."/>
            <person name="Karlsson R."/>
            <person name="Svensson-Stadler L."/>
            <person name="Chun J."/>
            <person name="Moore E."/>
        </authorList>
    </citation>
    <scope>NUCLEOTIDE SEQUENCE [LARGE SCALE GENOMIC DNA]</scope>
    <source>
        <strain evidence="2 3">CCUG 30977</strain>
    </source>
</reference>
<protein>
    <submittedName>
        <fullName evidence="2">Helix-turn-helix transcriptional regulator</fullName>
    </submittedName>
</protein>
<sequence length="257" mass="27119">MFEPITAPSNASITPRAPWPALTRAMSYRGPERRSGAALMARLMALALDEIDYGMLMIGEDGHVMHVNHAARMELEGQHPLMLDGRVLRARDLRDQTALVDALQGASRRGLRRLLSLGDGEHRAGVSVVPLPLLPGEASSAATLLVLGKSQVCGALSVQGFARAHKLSPGEEQVLIALCDGASPSDIAQANGVAISTVRTQIANIRAKTGSDSIRSLIHQVAVLPPLVGTLRQSSVDHRAAFGDMGALFGVLAGVHN</sequence>